<keyword evidence="3" id="KW-0378">Hydrolase</keyword>
<reference evidence="3 4" key="1">
    <citation type="submission" date="2019-11" db="EMBL/GenBank/DDBJ databases">
        <title>Type strains purchased from KCTC, JCM and DSMZ.</title>
        <authorList>
            <person name="Lu H."/>
        </authorList>
    </citation>
    <scope>NUCLEOTIDE SEQUENCE [LARGE SCALE GENOMIC DNA]</scope>
    <source>
        <strain evidence="3 4">DSM 103461</strain>
    </source>
</reference>
<feature type="transmembrane region" description="Helical" evidence="1">
    <location>
        <begin position="108"/>
        <end position="128"/>
    </location>
</feature>
<keyword evidence="4" id="KW-1185">Reference proteome</keyword>
<dbReference type="GO" id="GO:0008233">
    <property type="term" value="F:peptidase activity"/>
    <property type="evidence" value="ECO:0007669"/>
    <property type="project" value="UniProtKB-KW"/>
</dbReference>
<feature type="transmembrane region" description="Helical" evidence="1">
    <location>
        <begin position="38"/>
        <end position="58"/>
    </location>
</feature>
<evidence type="ECO:0000313" key="4">
    <source>
        <dbReference type="Proteomes" id="UP000735592"/>
    </source>
</evidence>
<feature type="transmembrane region" description="Helical" evidence="1">
    <location>
        <begin position="172"/>
        <end position="188"/>
    </location>
</feature>
<dbReference type="Proteomes" id="UP000735592">
    <property type="component" value="Unassembled WGS sequence"/>
</dbReference>
<dbReference type="EMBL" id="WNKW01000002">
    <property type="protein sequence ID" value="MTW33394.1"/>
    <property type="molecule type" value="Genomic_DNA"/>
</dbReference>
<feature type="transmembrane region" description="Helical" evidence="1">
    <location>
        <begin position="193"/>
        <end position="213"/>
    </location>
</feature>
<keyword evidence="1" id="KW-0812">Transmembrane</keyword>
<dbReference type="Pfam" id="PF02517">
    <property type="entry name" value="Rce1-like"/>
    <property type="match status" value="1"/>
</dbReference>
<dbReference type="GO" id="GO:0006508">
    <property type="term" value="P:proteolysis"/>
    <property type="evidence" value="ECO:0007669"/>
    <property type="project" value="UniProtKB-KW"/>
</dbReference>
<sequence length="220" mass="24773">MISRAAFVRVLPFAIYMAFIAVADALSRFGLSAEALRWLYPVKIVAVSIVLVAFWKQYQELVSVRVQWRSLLLSISAGLLVLWLWIALNADWMVVGKSAGFDPRDDGQINWLLVGIRLFGGAVVVPVMEELFWRSFLARWIVAQDFEKLAPAAINCKSFIVSVILFGIEHNLWLAGMVAGGIYSLLYMRTQKLWVPILAHAVTNGGLGIWILVTGQWTYW</sequence>
<feature type="transmembrane region" description="Helical" evidence="1">
    <location>
        <begin position="7"/>
        <end position="26"/>
    </location>
</feature>
<name>A0ABW9SP68_9BURK</name>
<evidence type="ECO:0000256" key="1">
    <source>
        <dbReference type="SAM" id="Phobius"/>
    </source>
</evidence>
<evidence type="ECO:0000313" key="3">
    <source>
        <dbReference type="EMBL" id="MTW33394.1"/>
    </source>
</evidence>
<comment type="caution">
    <text evidence="3">The sequence shown here is derived from an EMBL/GenBank/DDBJ whole genome shotgun (WGS) entry which is preliminary data.</text>
</comment>
<feature type="domain" description="CAAX prenyl protease 2/Lysostaphin resistance protein A-like" evidence="2">
    <location>
        <begin position="117"/>
        <end position="204"/>
    </location>
</feature>
<dbReference type="NCBIfam" id="TIGR03008">
    <property type="entry name" value="pepcterm_CAAX"/>
    <property type="match status" value="1"/>
</dbReference>
<keyword evidence="3" id="KW-0645">Protease</keyword>
<dbReference type="RefSeq" id="WP_155434729.1">
    <property type="nucleotide sequence ID" value="NZ_JBHLXK010000004.1"/>
</dbReference>
<evidence type="ECO:0000259" key="2">
    <source>
        <dbReference type="Pfam" id="PF02517"/>
    </source>
</evidence>
<accession>A0ABW9SP68</accession>
<keyword evidence="1" id="KW-1133">Transmembrane helix</keyword>
<dbReference type="InterPro" id="IPR014346">
    <property type="entry name" value="Prenyl_protease-related"/>
</dbReference>
<gene>
    <name evidence="3" type="ORF">GM655_11210</name>
</gene>
<keyword evidence="1" id="KW-0472">Membrane</keyword>
<feature type="transmembrane region" description="Helical" evidence="1">
    <location>
        <begin position="70"/>
        <end position="88"/>
    </location>
</feature>
<protein>
    <submittedName>
        <fullName evidence="3">CAAX prenyl protease-related protein</fullName>
    </submittedName>
</protein>
<organism evidence="3 4">
    <name type="scientific">Pseudoduganella danionis</name>
    <dbReference type="NCBI Taxonomy" id="1890295"/>
    <lineage>
        <taxon>Bacteria</taxon>
        <taxon>Pseudomonadati</taxon>
        <taxon>Pseudomonadota</taxon>
        <taxon>Betaproteobacteria</taxon>
        <taxon>Burkholderiales</taxon>
        <taxon>Oxalobacteraceae</taxon>
        <taxon>Telluria group</taxon>
        <taxon>Pseudoduganella</taxon>
    </lineage>
</organism>
<proteinExistence type="predicted"/>
<dbReference type="InterPro" id="IPR003675">
    <property type="entry name" value="Rce1/LyrA-like_dom"/>
</dbReference>